<proteinExistence type="predicted"/>
<protein>
    <submittedName>
        <fullName evidence="2">Uncharacterized protein</fullName>
    </submittedName>
</protein>
<evidence type="ECO:0000313" key="2">
    <source>
        <dbReference type="EnsemblMetazoa" id="G1739.1:cds"/>
    </source>
</evidence>
<reference evidence="2" key="1">
    <citation type="submission" date="2022-08" db="UniProtKB">
        <authorList>
            <consortium name="EnsemblMetazoa"/>
        </authorList>
    </citation>
    <scope>IDENTIFICATION</scope>
    <source>
        <strain evidence="2">05x7-T-G4-1.051#20</strain>
    </source>
</reference>
<evidence type="ECO:0000256" key="1">
    <source>
        <dbReference type="SAM" id="MobiDB-lite"/>
    </source>
</evidence>
<feature type="region of interest" description="Disordered" evidence="1">
    <location>
        <begin position="22"/>
        <end position="50"/>
    </location>
</feature>
<feature type="compositionally biased region" description="Basic and acidic residues" evidence="1">
    <location>
        <begin position="34"/>
        <end position="49"/>
    </location>
</feature>
<organism evidence="2 3">
    <name type="scientific">Magallana gigas</name>
    <name type="common">Pacific oyster</name>
    <name type="synonym">Crassostrea gigas</name>
    <dbReference type="NCBI Taxonomy" id="29159"/>
    <lineage>
        <taxon>Eukaryota</taxon>
        <taxon>Metazoa</taxon>
        <taxon>Spiralia</taxon>
        <taxon>Lophotrochozoa</taxon>
        <taxon>Mollusca</taxon>
        <taxon>Bivalvia</taxon>
        <taxon>Autobranchia</taxon>
        <taxon>Pteriomorphia</taxon>
        <taxon>Ostreida</taxon>
        <taxon>Ostreoidea</taxon>
        <taxon>Ostreidae</taxon>
        <taxon>Magallana</taxon>
    </lineage>
</organism>
<dbReference type="AlphaFoldDB" id="A0A8W8J7F8"/>
<evidence type="ECO:0000313" key="3">
    <source>
        <dbReference type="Proteomes" id="UP000005408"/>
    </source>
</evidence>
<name>A0A8W8J7F8_MAGGI</name>
<accession>A0A8W8J7F8</accession>
<sequence>MKTVANEIVVFESGFGGIKDLDQHDNDMGPLHQHPSEGRQKEGVQEKRYGGTGDLGRFGLESYWLVNGVPQLDVRFLHGRQKDGRCALFISKR</sequence>
<dbReference type="EnsemblMetazoa" id="G1739.1">
    <property type="protein sequence ID" value="G1739.1:cds"/>
    <property type="gene ID" value="G1739"/>
</dbReference>
<keyword evidence="3" id="KW-1185">Reference proteome</keyword>
<dbReference type="Proteomes" id="UP000005408">
    <property type="component" value="Unassembled WGS sequence"/>
</dbReference>